<evidence type="ECO:0000256" key="8">
    <source>
        <dbReference type="ARBA" id="ARBA00022989"/>
    </source>
</evidence>
<comment type="catalytic activity">
    <reaction evidence="21">
        <text>L-phenylalanine(in) + Na(+)(in) = L-phenylalanine(out) + Na(+)(out)</text>
        <dbReference type="Rhea" id="RHEA:68244"/>
        <dbReference type="ChEBI" id="CHEBI:29101"/>
        <dbReference type="ChEBI" id="CHEBI:58095"/>
    </reaction>
    <physiologicalReaction direction="right-to-left" evidence="21">
        <dbReference type="Rhea" id="RHEA:68246"/>
    </physiologicalReaction>
</comment>
<keyword evidence="9" id="KW-0915">Sodium</keyword>
<evidence type="ECO:0000256" key="17">
    <source>
        <dbReference type="ARBA" id="ARBA00035969"/>
    </source>
</evidence>
<sequence>RDLILEAHPGTASFGMSVFNLGNAIMGSGILGLSYAMANTGIALFVILLVAVSIFSLYSVHLLLKTANEGGSLVYEQLGYKAFGMPGKLAASCSITMQNIGGKTTEFPLCLMWYTNGDYLVMLVSLIIILPLSLLKNLGYLGYTSGFSLLCMVFFVIVVIYKTFQIPCPLPNDIINMTLNHTVAHNSSVCTPKYFVFNSQTVYAVPILTFAFVCHPAILPMYEELKDRSRKKMQGVANVSFLAMFIMYLLAALFGYLTFNDAVESELLHTYSKVYKFDVVLLIVRLAVLTAVTLTVPVVLFPIRTSVNQLLCASKEFSWIRHTIITVILLACVNVLVIFVPTIRDIFGFIGASAAAMLIFILPSAFYIKLVKKEPMMSVQKIGACVFLASGFLVMFGSMTLIVLDWIHNAGASEAHGDGH</sequence>
<keyword evidence="13" id="KW-0325">Glycoprotein</keyword>
<dbReference type="PANTHER" id="PTHR22950:SF207">
    <property type="entry name" value="SODIUM-COUPLED NEUTRAL AMINO ACID SYMPORTER 2"/>
    <property type="match status" value="1"/>
</dbReference>
<evidence type="ECO:0000256" key="16">
    <source>
        <dbReference type="ARBA" id="ARBA00035911"/>
    </source>
</evidence>
<dbReference type="GO" id="GO:0005886">
    <property type="term" value="C:plasma membrane"/>
    <property type="evidence" value="ECO:0007669"/>
    <property type="project" value="UniProtKB-SubCell"/>
</dbReference>
<feature type="transmembrane region" description="Helical" evidence="32">
    <location>
        <begin position="346"/>
        <end position="370"/>
    </location>
</feature>
<comment type="catalytic activity">
    <reaction evidence="17">
        <text>L-glutamine(in) + Na(+)(in) = L-glutamine(out) + Na(+)(out)</text>
        <dbReference type="Rhea" id="RHEA:68236"/>
        <dbReference type="ChEBI" id="CHEBI:29101"/>
        <dbReference type="ChEBI" id="CHEBI:58359"/>
    </reaction>
    <physiologicalReaction direction="right-to-left" evidence="17">
        <dbReference type="Rhea" id="RHEA:68238"/>
    </physiologicalReaction>
</comment>
<evidence type="ECO:0000256" key="9">
    <source>
        <dbReference type="ARBA" id="ARBA00023053"/>
    </source>
</evidence>
<feature type="transmembrane region" description="Helical" evidence="32">
    <location>
        <begin position="202"/>
        <end position="223"/>
    </location>
</feature>
<evidence type="ECO:0000259" key="33">
    <source>
        <dbReference type="Pfam" id="PF01490"/>
    </source>
</evidence>
<comment type="catalytic activity">
    <reaction evidence="25">
        <text>L-serine(in) + Na(+)(in) = L-serine(out) + Na(+)(out)</text>
        <dbReference type="Rhea" id="RHEA:29575"/>
        <dbReference type="ChEBI" id="CHEBI:29101"/>
        <dbReference type="ChEBI" id="CHEBI:33384"/>
    </reaction>
    <physiologicalReaction direction="right-to-left" evidence="25">
        <dbReference type="Rhea" id="RHEA:29577"/>
    </physiologicalReaction>
</comment>
<dbReference type="Pfam" id="PF01490">
    <property type="entry name" value="Aa_trans"/>
    <property type="match status" value="1"/>
</dbReference>
<evidence type="ECO:0000256" key="22">
    <source>
        <dbReference type="ARBA" id="ARBA00036201"/>
    </source>
</evidence>
<evidence type="ECO:0000256" key="28">
    <source>
        <dbReference type="ARBA" id="ARBA00041859"/>
    </source>
</evidence>
<evidence type="ECO:0000256" key="24">
    <source>
        <dbReference type="ARBA" id="ARBA00036564"/>
    </source>
</evidence>
<feature type="transmembrane region" description="Helical" evidence="32">
    <location>
        <begin position="140"/>
        <end position="161"/>
    </location>
</feature>
<keyword evidence="4" id="KW-1003">Cell membrane</keyword>
<evidence type="ECO:0000256" key="23">
    <source>
        <dbReference type="ARBA" id="ARBA00036231"/>
    </source>
</evidence>
<dbReference type="PANTHER" id="PTHR22950">
    <property type="entry name" value="AMINO ACID TRANSPORTER"/>
    <property type="match status" value="1"/>
</dbReference>
<feature type="transmembrane region" description="Helical" evidence="32">
    <location>
        <begin position="42"/>
        <end position="64"/>
    </location>
</feature>
<comment type="catalytic activity">
    <reaction evidence="23">
        <text>L-histidine(in) + Na(+)(in) = L-histidine(out) + Na(+)(out)</text>
        <dbReference type="Rhea" id="RHEA:71583"/>
        <dbReference type="ChEBI" id="CHEBI:29101"/>
        <dbReference type="ChEBI" id="CHEBI:57595"/>
    </reaction>
    <physiologicalReaction direction="right-to-left" evidence="23">
        <dbReference type="Rhea" id="RHEA:71585"/>
    </physiologicalReaction>
</comment>
<evidence type="ECO:0000256" key="3">
    <source>
        <dbReference type="ARBA" id="ARBA00022448"/>
    </source>
</evidence>
<comment type="catalytic activity">
    <reaction evidence="20">
        <text>L-leucine(in) + Na(+)(in) = L-leucine(out) + Na(+)(out)</text>
        <dbReference type="Rhea" id="RHEA:29263"/>
        <dbReference type="ChEBI" id="CHEBI:29101"/>
        <dbReference type="ChEBI" id="CHEBI:57427"/>
    </reaction>
    <physiologicalReaction direction="right-to-left" evidence="20">
        <dbReference type="Rhea" id="RHEA:29265"/>
    </physiologicalReaction>
</comment>
<dbReference type="Proteomes" id="UP000694621">
    <property type="component" value="Unplaced"/>
</dbReference>
<comment type="catalytic activity">
    <reaction evidence="16">
        <text>L-alanine(in) + Na(+)(in) = L-alanine(out) + Na(+)(out)</text>
        <dbReference type="Rhea" id="RHEA:29283"/>
        <dbReference type="ChEBI" id="CHEBI:29101"/>
        <dbReference type="ChEBI" id="CHEBI:57972"/>
    </reaction>
    <physiologicalReaction direction="right-to-left" evidence="16">
        <dbReference type="Rhea" id="RHEA:29285"/>
    </physiologicalReaction>
</comment>
<evidence type="ECO:0000256" key="15">
    <source>
        <dbReference type="ARBA" id="ARBA00035810"/>
    </source>
</evidence>
<evidence type="ECO:0000256" key="26">
    <source>
        <dbReference type="ARBA" id="ARBA00039205"/>
    </source>
</evidence>
<evidence type="ECO:0000256" key="7">
    <source>
        <dbReference type="ARBA" id="ARBA00022970"/>
    </source>
</evidence>
<evidence type="ECO:0000256" key="5">
    <source>
        <dbReference type="ARBA" id="ARBA00022692"/>
    </source>
</evidence>
<evidence type="ECO:0000256" key="30">
    <source>
        <dbReference type="ARBA" id="ARBA00042516"/>
    </source>
</evidence>
<evidence type="ECO:0000256" key="2">
    <source>
        <dbReference type="ARBA" id="ARBA00008066"/>
    </source>
</evidence>
<evidence type="ECO:0000256" key="29">
    <source>
        <dbReference type="ARBA" id="ARBA00041916"/>
    </source>
</evidence>
<protein>
    <recommendedName>
        <fullName evidence="26">Sodium-coupled neutral amino acid symporter 2</fullName>
    </recommendedName>
    <alternativeName>
        <fullName evidence="30">Amino acid transporter A2</fullName>
    </alternativeName>
    <alternativeName>
        <fullName evidence="31">Solute carrier family 38 member 2</fullName>
    </alternativeName>
    <alternativeName>
        <fullName evidence="28">System A amino acid transporter 2</fullName>
    </alternativeName>
    <alternativeName>
        <fullName evidence="29">System A transporter 1</fullName>
    </alternativeName>
    <alternativeName>
        <fullName evidence="27">System N amino acid transporter 2</fullName>
    </alternativeName>
</protein>
<evidence type="ECO:0000256" key="10">
    <source>
        <dbReference type="ARBA" id="ARBA00023065"/>
    </source>
</evidence>
<reference evidence="34" key="1">
    <citation type="submission" date="2025-08" db="UniProtKB">
        <authorList>
            <consortium name="Ensembl"/>
        </authorList>
    </citation>
    <scope>IDENTIFICATION</scope>
</reference>
<comment type="subcellular location">
    <subcellularLocation>
        <location evidence="1">Cell membrane</location>
        <topology evidence="1">Multi-pass membrane protein</topology>
    </subcellularLocation>
</comment>
<keyword evidence="10" id="KW-0406">Ion transport</keyword>
<keyword evidence="7" id="KW-0029">Amino-acid transport</keyword>
<accession>A0A8B9JBL7</accession>
<evidence type="ECO:0000256" key="1">
    <source>
        <dbReference type="ARBA" id="ARBA00004651"/>
    </source>
</evidence>
<feature type="transmembrane region" description="Helical" evidence="32">
    <location>
        <begin position="279"/>
        <end position="301"/>
    </location>
</feature>
<evidence type="ECO:0000256" key="25">
    <source>
        <dbReference type="ARBA" id="ARBA00036787"/>
    </source>
</evidence>
<organism evidence="34 35">
    <name type="scientific">Astyanax mexicanus</name>
    <name type="common">Blind cave fish</name>
    <name type="synonym">Astyanax fasciatus mexicanus</name>
    <dbReference type="NCBI Taxonomy" id="7994"/>
    <lineage>
        <taxon>Eukaryota</taxon>
        <taxon>Metazoa</taxon>
        <taxon>Chordata</taxon>
        <taxon>Craniata</taxon>
        <taxon>Vertebrata</taxon>
        <taxon>Euteleostomi</taxon>
        <taxon>Actinopterygii</taxon>
        <taxon>Neopterygii</taxon>
        <taxon>Teleostei</taxon>
        <taxon>Ostariophysi</taxon>
        <taxon>Characiformes</taxon>
        <taxon>Characoidei</taxon>
        <taxon>Acestrorhamphidae</taxon>
        <taxon>Acestrorhamphinae</taxon>
        <taxon>Astyanax</taxon>
    </lineage>
</organism>
<evidence type="ECO:0000256" key="18">
    <source>
        <dbReference type="ARBA" id="ARBA00036092"/>
    </source>
</evidence>
<evidence type="ECO:0000256" key="32">
    <source>
        <dbReference type="SAM" id="Phobius"/>
    </source>
</evidence>
<keyword evidence="8 32" id="KW-1133">Transmembrane helix</keyword>
<comment type="catalytic activity">
    <reaction evidence="18">
        <text>L-asparagine(in) + Na(+)(in) = L-asparagine(out) + Na(+)(out)</text>
        <dbReference type="Rhea" id="RHEA:71383"/>
        <dbReference type="ChEBI" id="CHEBI:29101"/>
        <dbReference type="ChEBI" id="CHEBI:58048"/>
    </reaction>
    <physiologicalReaction direction="right-to-left" evidence="18">
        <dbReference type="Rhea" id="RHEA:71385"/>
    </physiologicalReaction>
</comment>
<proteinExistence type="inferred from homology"/>
<comment type="catalytic activity">
    <reaction evidence="15">
        <text>L-threonine(in) + Na(+)(in) = L-threonine(out) + Na(+)(out)</text>
        <dbReference type="Rhea" id="RHEA:69999"/>
        <dbReference type="ChEBI" id="CHEBI:29101"/>
        <dbReference type="ChEBI" id="CHEBI:57926"/>
    </reaction>
    <physiologicalReaction direction="right-to-left" evidence="15">
        <dbReference type="Rhea" id="RHEA:70001"/>
    </physiologicalReaction>
</comment>
<evidence type="ECO:0000256" key="20">
    <source>
        <dbReference type="ARBA" id="ARBA00036115"/>
    </source>
</evidence>
<evidence type="ECO:0000313" key="35">
    <source>
        <dbReference type="Proteomes" id="UP000694621"/>
    </source>
</evidence>
<comment type="catalytic activity">
    <reaction evidence="19">
        <text>L-methionine(in) + Na(+)(in) = L-methionine(out) + Na(+)(out)</text>
        <dbReference type="Rhea" id="RHEA:68240"/>
        <dbReference type="ChEBI" id="CHEBI:29101"/>
        <dbReference type="ChEBI" id="CHEBI:57844"/>
    </reaction>
    <physiologicalReaction direction="right-to-left" evidence="19">
        <dbReference type="Rhea" id="RHEA:68242"/>
    </physiologicalReaction>
</comment>
<evidence type="ECO:0000256" key="14">
    <source>
        <dbReference type="ARBA" id="ARBA00023201"/>
    </source>
</evidence>
<comment type="similarity">
    <text evidence="2">Belongs to the amino acid/polyamine transporter 2 family.</text>
</comment>
<keyword evidence="11 32" id="KW-0472">Membrane</keyword>
<feature type="transmembrane region" description="Helical" evidence="32">
    <location>
        <begin position="12"/>
        <end position="35"/>
    </location>
</feature>
<evidence type="ECO:0000256" key="21">
    <source>
        <dbReference type="ARBA" id="ARBA00036194"/>
    </source>
</evidence>
<feature type="transmembrane region" description="Helical" evidence="32">
    <location>
        <begin position="235"/>
        <end position="259"/>
    </location>
</feature>
<evidence type="ECO:0000256" key="11">
    <source>
        <dbReference type="ARBA" id="ARBA00023136"/>
    </source>
</evidence>
<keyword evidence="14" id="KW-0739">Sodium transport</keyword>
<dbReference type="AlphaFoldDB" id="A0A8B9JBL7"/>
<feature type="transmembrane region" description="Helical" evidence="32">
    <location>
        <begin position="322"/>
        <end position="340"/>
    </location>
</feature>
<dbReference type="InterPro" id="IPR013057">
    <property type="entry name" value="AA_transpt_TM"/>
</dbReference>
<feature type="domain" description="Amino acid transporter transmembrane" evidence="33">
    <location>
        <begin position="11"/>
        <end position="400"/>
    </location>
</feature>
<dbReference type="GO" id="GO:0015186">
    <property type="term" value="F:L-glutamine transmembrane transporter activity"/>
    <property type="evidence" value="ECO:0007669"/>
    <property type="project" value="TreeGrafter"/>
</dbReference>
<keyword evidence="6" id="KW-0769">Symport</keyword>
<evidence type="ECO:0000256" key="13">
    <source>
        <dbReference type="ARBA" id="ARBA00023180"/>
    </source>
</evidence>
<evidence type="ECO:0000256" key="31">
    <source>
        <dbReference type="ARBA" id="ARBA00042868"/>
    </source>
</evidence>
<dbReference type="Ensembl" id="ENSAMXT00005017818.1">
    <property type="protein sequence ID" value="ENSAMXP00005016138.1"/>
    <property type="gene ID" value="ENSAMXG00005006181.1"/>
</dbReference>
<evidence type="ECO:0000256" key="12">
    <source>
        <dbReference type="ARBA" id="ARBA00023157"/>
    </source>
</evidence>
<evidence type="ECO:0000256" key="19">
    <source>
        <dbReference type="ARBA" id="ARBA00036104"/>
    </source>
</evidence>
<dbReference type="GO" id="GO:0006814">
    <property type="term" value="P:sodium ion transport"/>
    <property type="evidence" value="ECO:0007669"/>
    <property type="project" value="UniProtKB-KW"/>
</dbReference>
<keyword evidence="12" id="KW-1015">Disulfide bond</keyword>
<evidence type="ECO:0000256" key="4">
    <source>
        <dbReference type="ARBA" id="ARBA00022475"/>
    </source>
</evidence>
<evidence type="ECO:0000256" key="6">
    <source>
        <dbReference type="ARBA" id="ARBA00022847"/>
    </source>
</evidence>
<evidence type="ECO:0000256" key="27">
    <source>
        <dbReference type="ARBA" id="ARBA00041835"/>
    </source>
</evidence>
<feature type="transmembrane region" description="Helical" evidence="32">
    <location>
        <begin position="119"/>
        <end position="135"/>
    </location>
</feature>
<keyword evidence="5 32" id="KW-0812">Transmembrane</keyword>
<dbReference type="GO" id="GO:0015293">
    <property type="term" value="F:symporter activity"/>
    <property type="evidence" value="ECO:0007669"/>
    <property type="project" value="UniProtKB-KW"/>
</dbReference>
<name>A0A8B9JBL7_ASTMX</name>
<comment type="catalytic activity">
    <reaction evidence="24">
        <text>glycine(in) + Na(+)(in) = glycine(out) + Na(+)(out)</text>
        <dbReference type="Rhea" id="RHEA:68228"/>
        <dbReference type="ChEBI" id="CHEBI:29101"/>
        <dbReference type="ChEBI" id="CHEBI:57305"/>
    </reaction>
    <physiologicalReaction direction="right-to-left" evidence="24">
        <dbReference type="Rhea" id="RHEA:68230"/>
    </physiologicalReaction>
</comment>
<evidence type="ECO:0000313" key="34">
    <source>
        <dbReference type="Ensembl" id="ENSAMXP00005016138.1"/>
    </source>
</evidence>
<keyword evidence="3" id="KW-0813">Transport</keyword>
<comment type="catalytic activity">
    <reaction evidence="22">
        <text>L-proline(in) + Na(+)(in) = L-proline(out) + Na(+)(out)</text>
        <dbReference type="Rhea" id="RHEA:28967"/>
        <dbReference type="ChEBI" id="CHEBI:29101"/>
        <dbReference type="ChEBI" id="CHEBI:60039"/>
    </reaction>
    <physiologicalReaction direction="right-to-left" evidence="22">
        <dbReference type="Rhea" id="RHEA:28969"/>
    </physiologicalReaction>
</comment>
<feature type="transmembrane region" description="Helical" evidence="32">
    <location>
        <begin position="382"/>
        <end position="404"/>
    </location>
</feature>